<evidence type="ECO:0000313" key="8">
    <source>
        <dbReference type="EMBL" id="NMH60453.1"/>
    </source>
</evidence>
<dbReference type="PANTHER" id="PTHR37481:SF1">
    <property type="entry name" value="LIPOPOLYSACCHARIDE EXPORT SYSTEM PROTEIN LPTC"/>
    <property type="match status" value="1"/>
</dbReference>
<comment type="function">
    <text evidence="7">Required for the translocation of lipopolysaccharide (LPS) from the inner membrane to the outer membrane.</text>
</comment>
<evidence type="ECO:0000256" key="7">
    <source>
        <dbReference type="PIRNR" id="PIRNR028513"/>
    </source>
</evidence>
<comment type="subcellular location">
    <subcellularLocation>
        <location evidence="6">Cell inner membrane</location>
        <topology evidence="6">Single-pass membrane protein</topology>
    </subcellularLocation>
</comment>
<dbReference type="Gene3D" id="2.60.450.10">
    <property type="entry name" value="Lipopolysaccharide (LPS) transport protein A like domain"/>
    <property type="match status" value="1"/>
</dbReference>
<comment type="caution">
    <text evidence="8">The sequence shown here is derived from an EMBL/GenBank/DDBJ whole genome shotgun (WGS) entry which is preliminary data.</text>
</comment>
<dbReference type="Pfam" id="PF06835">
    <property type="entry name" value="LptC"/>
    <property type="match status" value="1"/>
</dbReference>
<dbReference type="RefSeq" id="WP_169211010.1">
    <property type="nucleotide sequence ID" value="NZ_JAATNW010000005.1"/>
</dbReference>
<comment type="function">
    <text evidence="6">Involved in the assembly of lipopolysaccharide (LPS). Required for the translocation of LPS from the inner membrane to the outer membrane. Facilitates the transfer of LPS from the inner membrane to the periplasmic protein LptA. Could be a docking site for LptA.</text>
</comment>
<evidence type="ECO:0000256" key="3">
    <source>
        <dbReference type="ARBA" id="ARBA00022692"/>
    </source>
</evidence>
<accession>A0ABX1R1U6</accession>
<protein>
    <recommendedName>
        <fullName evidence="6 7">Lipopolysaccharide export system protein LptC</fullName>
    </recommendedName>
</protein>
<name>A0ABX1R1U6_9ALTE</name>
<proteinExistence type="inferred from homology"/>
<comment type="similarity">
    <text evidence="6 7">Belongs to the LptC family.</text>
</comment>
<gene>
    <name evidence="6 8" type="primary">lptC</name>
    <name evidence="8" type="ORF">HCJ96_10510</name>
</gene>
<dbReference type="PANTHER" id="PTHR37481">
    <property type="entry name" value="LIPOPOLYSACCHARIDE EXPORT SYSTEM PROTEIN LPTC"/>
    <property type="match status" value="1"/>
</dbReference>
<evidence type="ECO:0000256" key="2">
    <source>
        <dbReference type="ARBA" id="ARBA00022519"/>
    </source>
</evidence>
<organism evidence="8 9">
    <name type="scientific">Alteromonas ponticola</name>
    <dbReference type="NCBI Taxonomy" id="2720613"/>
    <lineage>
        <taxon>Bacteria</taxon>
        <taxon>Pseudomonadati</taxon>
        <taxon>Pseudomonadota</taxon>
        <taxon>Gammaproteobacteria</taxon>
        <taxon>Alteromonadales</taxon>
        <taxon>Alteromonadaceae</taxon>
        <taxon>Alteromonas/Salinimonas group</taxon>
        <taxon>Alteromonas</taxon>
    </lineage>
</organism>
<dbReference type="PIRSF" id="PIRSF028513">
    <property type="entry name" value="LptC"/>
    <property type="match status" value="1"/>
</dbReference>
<keyword evidence="5 6" id="KW-0472">Membrane</keyword>
<comment type="subunit">
    <text evidence="6">Component of the lipopolysaccharide transport and assembly complex. Interacts with LptA and the LptBFG transporter complex.</text>
</comment>
<keyword evidence="1 6" id="KW-1003">Cell membrane</keyword>
<reference evidence="8 9" key="1">
    <citation type="submission" date="2020-03" db="EMBL/GenBank/DDBJ databases">
        <title>Alteromonas ponticola sp. nov., isolated from seawater.</title>
        <authorList>
            <person name="Yoon J.-H."/>
            <person name="Kim Y.-O."/>
        </authorList>
    </citation>
    <scope>NUCLEOTIDE SEQUENCE [LARGE SCALE GENOMIC DNA]</scope>
    <source>
        <strain evidence="8 9">MYP5</strain>
    </source>
</reference>
<evidence type="ECO:0000256" key="6">
    <source>
        <dbReference type="HAMAP-Rule" id="MF_01915"/>
    </source>
</evidence>
<evidence type="ECO:0000256" key="5">
    <source>
        <dbReference type="ARBA" id="ARBA00023136"/>
    </source>
</evidence>
<evidence type="ECO:0000256" key="1">
    <source>
        <dbReference type="ARBA" id="ARBA00022475"/>
    </source>
</evidence>
<dbReference type="InterPro" id="IPR026265">
    <property type="entry name" value="LptC"/>
</dbReference>
<evidence type="ECO:0000256" key="4">
    <source>
        <dbReference type="ARBA" id="ARBA00022989"/>
    </source>
</evidence>
<dbReference type="Proteomes" id="UP000709336">
    <property type="component" value="Unassembled WGS sequence"/>
</dbReference>
<dbReference type="EMBL" id="JAATNW010000005">
    <property type="protein sequence ID" value="NMH60453.1"/>
    <property type="molecule type" value="Genomic_DNA"/>
</dbReference>
<keyword evidence="3 6" id="KW-0812">Transmembrane</keyword>
<sequence length="191" mass="21716">MSRLTLSIAVLFGLSLLVYLPTWMNETPQNANLQQENAHRPAYSAKNITTTLYDETGNIHHQVFARTMEHYDLLGFVTFTQPQYSIYAEQDQSPWKVSAEEGTLYNGNVIQLDKNVELTSDGPDEFIKSVKTEYIQLNLDTRQMVSDQPVTIQGIDYTIESNGLNANLRTKHYELIDHVQTTFAPKATVNN</sequence>
<dbReference type="NCBIfam" id="TIGR04409">
    <property type="entry name" value="LptC_YrbK"/>
    <property type="match status" value="1"/>
</dbReference>
<evidence type="ECO:0000313" key="9">
    <source>
        <dbReference type="Proteomes" id="UP000709336"/>
    </source>
</evidence>
<keyword evidence="4 6" id="KW-1133">Transmembrane helix</keyword>
<dbReference type="InterPro" id="IPR052363">
    <property type="entry name" value="LPS_export_LptC"/>
</dbReference>
<dbReference type="InterPro" id="IPR010664">
    <property type="entry name" value="LipoPS_assembly_LptC-rel"/>
</dbReference>
<keyword evidence="2 6" id="KW-0997">Cell inner membrane</keyword>
<keyword evidence="9" id="KW-1185">Reference proteome</keyword>
<dbReference type="HAMAP" id="MF_01915">
    <property type="entry name" value="LPS_assembly_LptC"/>
    <property type="match status" value="1"/>
</dbReference>